<evidence type="ECO:0000313" key="9">
    <source>
        <dbReference type="Proteomes" id="UP000037460"/>
    </source>
</evidence>
<dbReference type="Proteomes" id="UP000037460">
    <property type="component" value="Unassembled WGS sequence"/>
</dbReference>
<feature type="signal peptide" evidence="6">
    <location>
        <begin position="1"/>
        <end position="20"/>
    </location>
</feature>
<dbReference type="FunFam" id="3.40.50.720:FF:000022">
    <property type="entry name" value="Cinnamyl alcohol dehydrogenase"/>
    <property type="match status" value="1"/>
</dbReference>
<proteinExistence type="inferred from homology"/>
<dbReference type="Pfam" id="PF00107">
    <property type="entry name" value="ADH_zinc_N"/>
    <property type="match status" value="1"/>
</dbReference>
<accession>A0A0M0J8U1</accession>
<organism evidence="8 9">
    <name type="scientific">Chrysochromulina tobinii</name>
    <dbReference type="NCBI Taxonomy" id="1460289"/>
    <lineage>
        <taxon>Eukaryota</taxon>
        <taxon>Haptista</taxon>
        <taxon>Haptophyta</taxon>
        <taxon>Prymnesiophyceae</taxon>
        <taxon>Prymnesiales</taxon>
        <taxon>Chrysochromulinaceae</taxon>
        <taxon>Chrysochromulina</taxon>
    </lineage>
</organism>
<keyword evidence="2 5" id="KW-0479">Metal-binding</keyword>
<evidence type="ECO:0000256" key="5">
    <source>
        <dbReference type="RuleBase" id="RU361277"/>
    </source>
</evidence>
<dbReference type="Pfam" id="PF08240">
    <property type="entry name" value="ADH_N"/>
    <property type="match status" value="1"/>
</dbReference>
<dbReference type="GO" id="GO:0008270">
    <property type="term" value="F:zinc ion binding"/>
    <property type="evidence" value="ECO:0007669"/>
    <property type="project" value="InterPro"/>
</dbReference>
<dbReference type="InterPro" id="IPR020843">
    <property type="entry name" value="ER"/>
</dbReference>
<dbReference type="InterPro" id="IPR036291">
    <property type="entry name" value="NAD(P)-bd_dom_sf"/>
</dbReference>
<dbReference type="Gene3D" id="3.90.180.10">
    <property type="entry name" value="Medium-chain alcohol dehydrogenases, catalytic domain"/>
    <property type="match status" value="1"/>
</dbReference>
<evidence type="ECO:0000313" key="8">
    <source>
        <dbReference type="EMBL" id="KOO22989.1"/>
    </source>
</evidence>
<evidence type="ECO:0000256" key="6">
    <source>
        <dbReference type="SAM" id="SignalP"/>
    </source>
</evidence>
<evidence type="ECO:0000259" key="7">
    <source>
        <dbReference type="SMART" id="SM00829"/>
    </source>
</evidence>
<evidence type="ECO:0000256" key="3">
    <source>
        <dbReference type="ARBA" id="ARBA00022833"/>
    </source>
</evidence>
<evidence type="ECO:0000256" key="1">
    <source>
        <dbReference type="ARBA" id="ARBA00001947"/>
    </source>
</evidence>
<dbReference type="AlphaFoldDB" id="A0A0M0J8U1"/>
<dbReference type="InterPro" id="IPR013149">
    <property type="entry name" value="ADH-like_C"/>
</dbReference>
<keyword evidence="9" id="KW-1185">Reference proteome</keyword>
<dbReference type="InterPro" id="IPR013154">
    <property type="entry name" value="ADH-like_N"/>
</dbReference>
<gene>
    <name evidence="8" type="ORF">Ctob_009179</name>
</gene>
<dbReference type="EMBL" id="JWZX01003230">
    <property type="protein sequence ID" value="KOO22989.1"/>
    <property type="molecule type" value="Genomic_DNA"/>
</dbReference>
<sequence length="406" mass="42884">MLLLSRRIATIFTGLAAAVAASISKVSVTTQSLATPLLVKPPPVAPLPDDKPKRVSAYAALRPMEPLVPWDYELPSSAPPAGYVDLAITHCGVCHSDVHQIDDAWKVASFPLVPGHEIVGTIAAVGDDAVTRAKFAVGQRACIGVQRGSCGSCACCLERLENLCPKITKTYAGSGKDKGGFANLIRFPTAWVFKAPEGMASELLGPLMCAGITTYSPLKRHGKPGAKVGIIGIGGLGHLALQFGRAMSFGEVVALSRSPAKEAEARRFGASSFVLTEDPSAMAASAGSFDLLLNTVSGHAPLDEYLALLKPRGTLACVGLPHREQKSSLWFQSMVPSERALIGSYLGPYDDYEEMLAFASAHGIQPQVELFPAAQVNEAIAKLRNNTARYRIVLEFGSSAAPAEAM</sequence>
<feature type="chain" id="PRO_5005601637" evidence="6">
    <location>
        <begin position="21"/>
        <end position="406"/>
    </location>
</feature>
<evidence type="ECO:0000256" key="2">
    <source>
        <dbReference type="ARBA" id="ARBA00022723"/>
    </source>
</evidence>
<name>A0A0M0J8U1_9EUKA</name>
<dbReference type="InterPro" id="IPR011032">
    <property type="entry name" value="GroES-like_sf"/>
</dbReference>
<dbReference type="SMART" id="SM00829">
    <property type="entry name" value="PKS_ER"/>
    <property type="match status" value="1"/>
</dbReference>
<keyword evidence="4" id="KW-0560">Oxidoreductase</keyword>
<dbReference type="InterPro" id="IPR047109">
    <property type="entry name" value="CAD-like"/>
</dbReference>
<keyword evidence="6" id="KW-0732">Signal</keyword>
<comment type="caution">
    <text evidence="8">The sequence shown here is derived from an EMBL/GenBank/DDBJ whole genome shotgun (WGS) entry which is preliminary data.</text>
</comment>
<dbReference type="PANTHER" id="PTHR42683">
    <property type="entry name" value="ALDEHYDE REDUCTASE"/>
    <property type="match status" value="1"/>
</dbReference>
<dbReference type="PROSITE" id="PS00059">
    <property type="entry name" value="ADH_ZINC"/>
    <property type="match status" value="1"/>
</dbReference>
<keyword evidence="3 5" id="KW-0862">Zinc</keyword>
<dbReference type="OrthoDB" id="1879366at2759"/>
<dbReference type="GO" id="GO:0016616">
    <property type="term" value="F:oxidoreductase activity, acting on the CH-OH group of donors, NAD or NADP as acceptor"/>
    <property type="evidence" value="ECO:0007669"/>
    <property type="project" value="InterPro"/>
</dbReference>
<protein>
    <submittedName>
        <fullName evidence="8">NADP-dependent alcohol dehydrogenase</fullName>
    </submittedName>
</protein>
<dbReference type="SUPFAM" id="SSF50129">
    <property type="entry name" value="GroES-like"/>
    <property type="match status" value="1"/>
</dbReference>
<dbReference type="InterPro" id="IPR002328">
    <property type="entry name" value="ADH_Zn_CS"/>
</dbReference>
<comment type="cofactor">
    <cofactor evidence="1 5">
        <name>Zn(2+)</name>
        <dbReference type="ChEBI" id="CHEBI:29105"/>
    </cofactor>
</comment>
<reference evidence="9" key="1">
    <citation type="journal article" date="2015" name="PLoS Genet.">
        <title>Genome Sequence and Transcriptome Analyses of Chrysochromulina tobin: Metabolic Tools for Enhanced Algal Fitness in the Prominent Order Prymnesiales (Haptophyceae).</title>
        <authorList>
            <person name="Hovde B.T."/>
            <person name="Deodato C.R."/>
            <person name="Hunsperger H.M."/>
            <person name="Ryken S.A."/>
            <person name="Yost W."/>
            <person name="Jha R.K."/>
            <person name="Patterson J."/>
            <person name="Monnat R.J. Jr."/>
            <person name="Barlow S.B."/>
            <person name="Starkenburg S.R."/>
            <person name="Cattolico R.A."/>
        </authorList>
    </citation>
    <scope>NUCLEOTIDE SEQUENCE</scope>
    <source>
        <strain evidence="9">CCMP291</strain>
    </source>
</reference>
<evidence type="ECO:0000256" key="4">
    <source>
        <dbReference type="ARBA" id="ARBA00023002"/>
    </source>
</evidence>
<dbReference type="Gene3D" id="3.40.50.720">
    <property type="entry name" value="NAD(P)-binding Rossmann-like Domain"/>
    <property type="match status" value="1"/>
</dbReference>
<feature type="domain" description="Enoyl reductase (ER)" evidence="7">
    <location>
        <begin position="62"/>
        <end position="394"/>
    </location>
</feature>
<dbReference type="CDD" id="cd05283">
    <property type="entry name" value="CAD1"/>
    <property type="match status" value="1"/>
</dbReference>
<dbReference type="SUPFAM" id="SSF51735">
    <property type="entry name" value="NAD(P)-binding Rossmann-fold domains"/>
    <property type="match status" value="1"/>
</dbReference>
<comment type="similarity">
    <text evidence="5">Belongs to the zinc-containing alcohol dehydrogenase family.</text>
</comment>